<dbReference type="AlphaFoldDB" id="A0A8C9ZBL5"/>
<feature type="transmembrane region" description="Helical" evidence="13">
    <location>
        <begin position="555"/>
        <end position="574"/>
    </location>
</feature>
<dbReference type="NCBIfam" id="TIGR00906">
    <property type="entry name" value="2A0303"/>
    <property type="match status" value="1"/>
</dbReference>
<reference evidence="15" key="1">
    <citation type="submission" date="2025-08" db="UniProtKB">
        <authorList>
            <consortium name="Ensembl"/>
        </authorList>
    </citation>
    <scope>IDENTIFICATION</scope>
</reference>
<feature type="transmembrane region" description="Helical" evidence="13">
    <location>
        <begin position="389"/>
        <end position="409"/>
    </location>
</feature>
<dbReference type="GO" id="GO:0015189">
    <property type="term" value="F:L-lysine transmembrane transporter activity"/>
    <property type="evidence" value="ECO:0007669"/>
    <property type="project" value="TreeGrafter"/>
</dbReference>
<feature type="transmembrane region" description="Helical" evidence="13">
    <location>
        <begin position="415"/>
        <end position="434"/>
    </location>
</feature>
<dbReference type="PANTHER" id="PTHR43243">
    <property type="entry name" value="INNER MEMBRANE TRANSPORTER YGJI-RELATED"/>
    <property type="match status" value="1"/>
</dbReference>
<keyword evidence="16" id="KW-1185">Reference proteome</keyword>
<evidence type="ECO:0000256" key="8">
    <source>
        <dbReference type="ARBA" id="ARBA00023136"/>
    </source>
</evidence>
<dbReference type="Pfam" id="PF13520">
    <property type="entry name" value="AA_permease_2"/>
    <property type="match status" value="1"/>
</dbReference>
<feature type="transmembrane region" description="Helical" evidence="13">
    <location>
        <begin position="580"/>
        <end position="600"/>
    </location>
</feature>
<keyword evidence="3" id="KW-0813">Transport</keyword>
<evidence type="ECO:0000256" key="7">
    <source>
        <dbReference type="ARBA" id="ARBA00022989"/>
    </source>
</evidence>
<proteinExistence type="inferred from homology"/>
<dbReference type="InterPro" id="IPR004755">
    <property type="entry name" value="Cat_AA_permease"/>
</dbReference>
<dbReference type="Pfam" id="PF13906">
    <property type="entry name" value="AA_permease_C"/>
    <property type="match status" value="1"/>
</dbReference>
<evidence type="ECO:0000313" key="16">
    <source>
        <dbReference type="Proteomes" id="UP000694568"/>
    </source>
</evidence>
<dbReference type="GO" id="GO:0061459">
    <property type="term" value="F:L-arginine transmembrane transporter activity"/>
    <property type="evidence" value="ECO:0007669"/>
    <property type="project" value="TreeGrafter"/>
</dbReference>
<comment type="similarity">
    <text evidence="2">Belongs to the amino acid-polyamine-organocation (APC) superfamily. Cationic amino acid transporter (CAT) (TC 2.A.3.3) family.</text>
</comment>
<comment type="catalytic activity">
    <reaction evidence="10">
        <text>L-lysine(in) = L-lysine(out)</text>
        <dbReference type="Rhea" id="RHEA:70935"/>
        <dbReference type="ChEBI" id="CHEBI:32551"/>
    </reaction>
</comment>
<feature type="domain" description="Cationic amino acid transporter C-terminal" evidence="14">
    <location>
        <begin position="553"/>
        <end position="603"/>
    </location>
</feature>
<evidence type="ECO:0000259" key="14">
    <source>
        <dbReference type="Pfam" id="PF13906"/>
    </source>
</evidence>
<dbReference type="GeneID" id="116064921"/>
<feature type="transmembrane region" description="Helical" evidence="13">
    <location>
        <begin position="166"/>
        <end position="183"/>
    </location>
</feature>
<feature type="transmembrane region" description="Helical" evidence="13">
    <location>
        <begin position="252"/>
        <end position="272"/>
    </location>
</feature>
<feature type="transmembrane region" description="Helical" evidence="13">
    <location>
        <begin position="293"/>
        <end position="322"/>
    </location>
</feature>
<accession>A0A8C9ZBL5</accession>
<name>A0A8C9ZBL5_SANLU</name>
<feature type="transmembrane region" description="Helical" evidence="13">
    <location>
        <begin position="97"/>
        <end position="123"/>
    </location>
</feature>
<evidence type="ECO:0000256" key="5">
    <source>
        <dbReference type="ARBA" id="ARBA00022692"/>
    </source>
</evidence>
<feature type="transmembrane region" description="Helical" evidence="13">
    <location>
        <begin position="37"/>
        <end position="58"/>
    </location>
</feature>
<evidence type="ECO:0000256" key="4">
    <source>
        <dbReference type="ARBA" id="ARBA00022475"/>
    </source>
</evidence>
<keyword evidence="7 13" id="KW-1133">Transmembrane helix</keyword>
<evidence type="ECO:0000256" key="11">
    <source>
        <dbReference type="ARBA" id="ARBA00034423"/>
    </source>
</evidence>
<evidence type="ECO:0000256" key="10">
    <source>
        <dbReference type="ARBA" id="ARBA00034422"/>
    </source>
</evidence>
<feature type="transmembrane region" description="Helical" evidence="13">
    <location>
        <begin position="521"/>
        <end position="543"/>
    </location>
</feature>
<dbReference type="InterPro" id="IPR029485">
    <property type="entry name" value="CAT_C"/>
</dbReference>
<feature type="transmembrane region" description="Helical" evidence="13">
    <location>
        <begin position="192"/>
        <end position="210"/>
    </location>
</feature>
<comment type="catalytic activity">
    <reaction evidence="12">
        <text>L-ornithine(in) = L-ornithine(out)</text>
        <dbReference type="Rhea" id="RHEA:71199"/>
        <dbReference type="ChEBI" id="CHEBI:46911"/>
    </reaction>
</comment>
<protein>
    <submittedName>
        <fullName evidence="15">Solute carrier family 7 member 1</fullName>
    </submittedName>
</protein>
<feature type="transmembrane region" description="Helical" evidence="13">
    <location>
        <begin position="64"/>
        <end position="85"/>
    </location>
</feature>
<comment type="subcellular location">
    <subcellularLocation>
        <location evidence="1">Cell membrane</location>
        <topology evidence="1">Multi-pass membrane protein</topology>
    </subcellularLocation>
</comment>
<dbReference type="GeneTree" id="ENSGT00940000155349"/>
<dbReference type="FunFam" id="1.20.1740.10:FF:000009">
    <property type="entry name" value="Low affinity cationic amino acid transporter 2"/>
    <property type="match status" value="1"/>
</dbReference>
<evidence type="ECO:0000256" key="12">
    <source>
        <dbReference type="ARBA" id="ARBA00034450"/>
    </source>
</evidence>
<feature type="transmembrane region" description="Helical" evidence="13">
    <location>
        <begin position="342"/>
        <end position="368"/>
    </location>
</feature>
<dbReference type="OrthoDB" id="3900342at2759"/>
<dbReference type="FunFam" id="1.20.1740.10:FF:000024">
    <property type="entry name" value="High affinity cationic amino acid transporter 1"/>
    <property type="match status" value="1"/>
</dbReference>
<comment type="catalytic activity">
    <reaction evidence="11">
        <text>L-arginine(in) = L-arginine(out)</text>
        <dbReference type="Rhea" id="RHEA:32143"/>
        <dbReference type="ChEBI" id="CHEBI:32682"/>
    </reaction>
</comment>
<dbReference type="Ensembl" id="ENSSLUT00000037163.1">
    <property type="protein sequence ID" value="ENSSLUP00000036049.1"/>
    <property type="gene ID" value="ENSSLUG00000015785.1"/>
</dbReference>
<organism evidence="15 16">
    <name type="scientific">Sander lucioperca</name>
    <name type="common">Pike-perch</name>
    <name type="synonym">Perca lucioperca</name>
    <dbReference type="NCBI Taxonomy" id="283035"/>
    <lineage>
        <taxon>Eukaryota</taxon>
        <taxon>Metazoa</taxon>
        <taxon>Chordata</taxon>
        <taxon>Craniata</taxon>
        <taxon>Vertebrata</taxon>
        <taxon>Euteleostomi</taxon>
        <taxon>Actinopterygii</taxon>
        <taxon>Neopterygii</taxon>
        <taxon>Teleostei</taxon>
        <taxon>Neoteleostei</taxon>
        <taxon>Acanthomorphata</taxon>
        <taxon>Eupercaria</taxon>
        <taxon>Perciformes</taxon>
        <taxon>Percoidei</taxon>
        <taxon>Percidae</taxon>
        <taxon>Luciopercinae</taxon>
        <taxon>Sander</taxon>
    </lineage>
</organism>
<dbReference type="RefSeq" id="XP_031176162.1">
    <property type="nucleotide sequence ID" value="XM_031320302.2"/>
</dbReference>
<evidence type="ECO:0000313" key="15">
    <source>
        <dbReference type="Ensembl" id="ENSSLUP00000036049.1"/>
    </source>
</evidence>
<dbReference type="Proteomes" id="UP000694568">
    <property type="component" value="Unplaced"/>
</dbReference>
<evidence type="ECO:0000256" key="3">
    <source>
        <dbReference type="ARBA" id="ARBA00022448"/>
    </source>
</evidence>
<evidence type="ECO:0000256" key="13">
    <source>
        <dbReference type="SAM" id="Phobius"/>
    </source>
</evidence>
<dbReference type="GO" id="GO:0005886">
    <property type="term" value="C:plasma membrane"/>
    <property type="evidence" value="ECO:0007669"/>
    <property type="project" value="UniProtKB-SubCell"/>
</dbReference>
<dbReference type="PIRSF" id="PIRSF006060">
    <property type="entry name" value="AA_transporter"/>
    <property type="match status" value="1"/>
</dbReference>
<dbReference type="GO" id="GO:0097638">
    <property type="term" value="P:L-arginine import across plasma membrane"/>
    <property type="evidence" value="ECO:0007669"/>
    <property type="project" value="TreeGrafter"/>
</dbReference>
<evidence type="ECO:0000256" key="9">
    <source>
        <dbReference type="ARBA" id="ARBA00023180"/>
    </source>
</evidence>
<keyword evidence="8 13" id="KW-0472">Membrane</keyword>
<gene>
    <name evidence="15" type="primary">slc7a1a</name>
</gene>
<keyword evidence="9" id="KW-0325">Glycoprotein</keyword>
<sequence length="650" mass="70485">MALDKLLSFGKQLLRVKVVDCNTEDSRLSRCLNTFDLVALGVGSTLGAGVYVLAGAVARENSGPAIVLSFLIAALASVLAGLCYAEFGARVPKTGSAYLYSYVTVGELWAFITGWNLILSYIIGTSSVARAWSATFDELVGKRIEQFCREYMSMNAPGVLAKYPDMFAVVIIITLTGLLAFGVKESAMVNKVFTCINVLVLLFMVVSGLVKGTLKNWQLDPEEILHANNTSNSSLNLTDILPTKESLGEGGFMPFGFTGVLSGAATCFYAFVGFDCIATTGEEVKNPQRAIPIGIVSSLLICFVAYFGVSAALTLMMPYYLLDNNSPLPVAFNYVGWGGAKYAVAVGSLCALSTSLLGSMFPLPRIIFAMARDGLLFSFLAHISERKSPITSTVAAGVMSAIMAFLFDLKDLVDLMSIGTLLAYTLVAACVLVLRYQPEQPNHVYQMGNTHDDVDLGDGISVPSMGILPGVEERFSFKNLLFPNNPEPSTLSGFAVNTCASLMGTLILVFSIMAVQGGAAVWNIIALSVIFMVCLLLTIIIWRQPESKTKLSFKVPLLPFIPVISMFVNVFLMMQLDRGTWIRFAVWMAIGFVIYFGYGIHHSVEGARHRSPDTEMNGFKCDHDSGAMSIEKEAFLRNGINAREEDDEDL</sequence>
<dbReference type="InterPro" id="IPR002293">
    <property type="entry name" value="AA/rel_permease1"/>
</dbReference>
<reference evidence="15" key="2">
    <citation type="submission" date="2025-09" db="UniProtKB">
        <authorList>
            <consortium name="Ensembl"/>
        </authorList>
    </citation>
    <scope>IDENTIFICATION</scope>
</reference>
<keyword evidence="5 13" id="KW-0812">Transmembrane</keyword>
<dbReference type="PANTHER" id="PTHR43243:SF88">
    <property type="entry name" value="HIGH AFFINITY CATIONIC AMINO ACID TRANSPORTER 1 ISOFORM X1"/>
    <property type="match status" value="1"/>
</dbReference>
<keyword evidence="6" id="KW-0029">Amino-acid transport</keyword>
<dbReference type="RefSeq" id="XP_031176163.1">
    <property type="nucleotide sequence ID" value="XM_031320303.2"/>
</dbReference>
<keyword evidence="4" id="KW-1003">Cell membrane</keyword>
<evidence type="ECO:0000256" key="2">
    <source>
        <dbReference type="ARBA" id="ARBA00008572"/>
    </source>
</evidence>
<dbReference type="GO" id="GO:0000064">
    <property type="term" value="F:L-ornithine transmembrane transporter activity"/>
    <property type="evidence" value="ECO:0007669"/>
    <property type="project" value="TreeGrafter"/>
</dbReference>
<feature type="transmembrane region" description="Helical" evidence="13">
    <location>
        <begin position="494"/>
        <end position="515"/>
    </location>
</feature>
<dbReference type="Gene3D" id="1.20.1740.10">
    <property type="entry name" value="Amino acid/polyamine transporter I"/>
    <property type="match status" value="2"/>
</dbReference>
<evidence type="ECO:0000256" key="6">
    <source>
        <dbReference type="ARBA" id="ARBA00022970"/>
    </source>
</evidence>
<evidence type="ECO:0000256" key="1">
    <source>
        <dbReference type="ARBA" id="ARBA00004651"/>
    </source>
</evidence>